<dbReference type="InterPro" id="IPR032466">
    <property type="entry name" value="Metal_Hydrolase"/>
</dbReference>
<feature type="binding site" evidence="2">
    <location>
        <position position="160"/>
    </location>
    <ligand>
        <name>Zn(2+)</name>
        <dbReference type="ChEBI" id="CHEBI:29105"/>
        <label>1</label>
    </ligand>
</feature>
<feature type="binding site" evidence="2">
    <location>
        <position position="240"/>
    </location>
    <ligand>
        <name>Zn(2+)</name>
        <dbReference type="ChEBI" id="CHEBI:29105"/>
        <label>2</label>
    </ligand>
</feature>
<dbReference type="EC" id="3.5.2.3" evidence="2"/>
<comment type="similarity">
    <text evidence="2">Belongs to the metallo-dependent hydrolases superfamily. DHOase family. Class I DHOase subfamily.</text>
</comment>
<evidence type="ECO:0000313" key="5">
    <source>
        <dbReference type="Proteomes" id="UP000187651"/>
    </source>
</evidence>
<dbReference type="InterPro" id="IPR011059">
    <property type="entry name" value="Metal-dep_hydrolase_composite"/>
</dbReference>
<dbReference type="InterPro" id="IPR024403">
    <property type="entry name" value="DHOase_cat"/>
</dbReference>
<comment type="cofactor">
    <cofactor evidence="2">
        <name>Zn(2+)</name>
        <dbReference type="ChEBI" id="CHEBI:29105"/>
    </cofactor>
    <text evidence="2">Binds 2 Zn(2+) ions per subunit.</text>
</comment>
<dbReference type="SUPFAM" id="SSF51338">
    <property type="entry name" value="Composite domain of metallo-dependent hydrolases"/>
    <property type="match status" value="1"/>
</dbReference>
<dbReference type="GO" id="GO:0005737">
    <property type="term" value="C:cytoplasm"/>
    <property type="evidence" value="ECO:0007669"/>
    <property type="project" value="TreeGrafter"/>
</dbReference>
<accession>A0A1G9Y5L2</accession>
<evidence type="ECO:0000313" key="4">
    <source>
        <dbReference type="EMBL" id="SDN03765.1"/>
    </source>
</evidence>
<dbReference type="Pfam" id="PF12890">
    <property type="entry name" value="DHOase"/>
    <property type="match status" value="1"/>
</dbReference>
<dbReference type="InterPro" id="IPR050138">
    <property type="entry name" value="DHOase/Allantoinase_Hydrolase"/>
</dbReference>
<feature type="domain" description="Dihydroorotase catalytic" evidence="3">
    <location>
        <begin position="60"/>
        <end position="244"/>
    </location>
</feature>
<keyword evidence="1 2" id="KW-0665">Pyrimidine biosynthesis</keyword>
<name>A0A1G9Y5L2_9FIRM</name>
<sequence length="447" mass="48732">MVKMKILIKNGRLIDPANKIDDQIDILVDNGIVSQVTNNIDEALASGEDDTIIDASGLYVCPGFIDLRVHFREPGYEHKETIRSGSRAAARGGFTTVCTMPKTKPAMDSEERIREAIEKAKEVTDINVIPVGAITASDEGQYITDFTGMKEAGAVAVCEDGNSIMDARIARQALKQAAEVDIPVFAHCEDRNLMARGVMNAGERAKQLGLYGILDAVEETMVARDILLAKDTKAKLHICHLSTKTAVDMVKQAKDLGLNVTAEVTPQHLILTEDDVDGSDANYKSAPPFRKKEDRDALIKGLRLGIIDAIASDHSPHHYSEKAEGFVEAPFGLSMLETSISLVMTELVQKGLLTPVQMVDRMSVRPAKIIGLDRGNLKAGKVADITIIDPKASYVIDSNMFASKGKNTPFDGKKVNGKVLYTIVNGRIIYSNKDGNEIIIDKDILRD</sequence>
<evidence type="ECO:0000259" key="3">
    <source>
        <dbReference type="Pfam" id="PF12890"/>
    </source>
</evidence>
<dbReference type="PANTHER" id="PTHR43668:SF2">
    <property type="entry name" value="ALLANTOINASE"/>
    <property type="match status" value="1"/>
</dbReference>
<comment type="pathway">
    <text evidence="2">Pyrimidine metabolism; UMP biosynthesis via de novo pathway; (S)-dihydroorotate from bicarbonate: step 3/3.</text>
</comment>
<keyword evidence="2" id="KW-0862">Zinc</keyword>
<evidence type="ECO:0000256" key="2">
    <source>
        <dbReference type="HAMAP-Rule" id="MF_00220"/>
    </source>
</evidence>
<feature type="binding site" evidence="2">
    <location>
        <position position="317"/>
    </location>
    <ligand>
        <name>substrate</name>
    </ligand>
</feature>
<feature type="binding site" evidence="2">
    <location>
        <position position="187"/>
    </location>
    <ligand>
        <name>Zn(2+)</name>
        <dbReference type="ChEBI" id="CHEBI:29105"/>
        <label>2</label>
    </ligand>
</feature>
<feature type="binding site" evidence="2">
    <location>
        <position position="160"/>
    </location>
    <ligand>
        <name>Zn(2+)</name>
        <dbReference type="ChEBI" id="CHEBI:29105"/>
        <label>2</label>
    </ligand>
</feature>
<keyword evidence="2" id="KW-0479">Metal-binding</keyword>
<organism evidence="4 5">
    <name type="scientific">Lachnospira pectinoschiza</name>
    <dbReference type="NCBI Taxonomy" id="28052"/>
    <lineage>
        <taxon>Bacteria</taxon>
        <taxon>Bacillati</taxon>
        <taxon>Bacillota</taxon>
        <taxon>Clostridia</taxon>
        <taxon>Lachnospirales</taxon>
        <taxon>Lachnospiraceae</taxon>
        <taxon>Lachnospira</taxon>
    </lineage>
</organism>
<dbReference type="EMBL" id="FNHZ01000005">
    <property type="protein sequence ID" value="SDN03765.1"/>
    <property type="molecule type" value="Genomic_DNA"/>
</dbReference>
<dbReference type="Gene3D" id="2.30.40.10">
    <property type="entry name" value="Urease, subunit C, domain 1"/>
    <property type="match status" value="1"/>
</dbReference>
<comment type="catalytic activity">
    <reaction evidence="2">
        <text>(S)-dihydroorotate + H2O = N-carbamoyl-L-aspartate + H(+)</text>
        <dbReference type="Rhea" id="RHEA:24296"/>
        <dbReference type="ChEBI" id="CHEBI:15377"/>
        <dbReference type="ChEBI" id="CHEBI:15378"/>
        <dbReference type="ChEBI" id="CHEBI:30864"/>
        <dbReference type="ChEBI" id="CHEBI:32814"/>
        <dbReference type="EC" id="3.5.2.3"/>
    </reaction>
</comment>
<keyword evidence="2" id="KW-0378">Hydrolase</keyword>
<dbReference type="CDD" id="cd01317">
    <property type="entry name" value="DHOase_IIa"/>
    <property type="match status" value="1"/>
</dbReference>
<feature type="binding site" evidence="2">
    <location>
        <position position="70"/>
    </location>
    <ligand>
        <name>Zn(2+)</name>
        <dbReference type="ChEBI" id="CHEBI:29105"/>
        <label>1</label>
    </ligand>
</feature>
<feature type="binding site" evidence="2">
    <location>
        <position position="313"/>
    </location>
    <ligand>
        <name>Zn(2+)</name>
        <dbReference type="ChEBI" id="CHEBI:29105"/>
        <label>1</label>
    </ligand>
</feature>
<dbReference type="UniPathway" id="UPA00070">
    <property type="reaction ID" value="UER00117"/>
</dbReference>
<protein>
    <recommendedName>
        <fullName evidence="2">Dihydroorotase</fullName>
        <shortName evidence="2">DHOase</shortName>
        <ecNumber evidence="2">3.5.2.3</ecNumber>
    </recommendedName>
</protein>
<comment type="function">
    <text evidence="2">Catalyzes the reversible cyclization of carbamoyl aspartate to dihydroorotate.</text>
</comment>
<dbReference type="GO" id="GO:0004151">
    <property type="term" value="F:dihydroorotase activity"/>
    <property type="evidence" value="ECO:0007669"/>
    <property type="project" value="UniProtKB-UniRule"/>
</dbReference>
<dbReference type="AlphaFoldDB" id="A0A1G9Y5L2"/>
<evidence type="ECO:0000256" key="1">
    <source>
        <dbReference type="ARBA" id="ARBA00022975"/>
    </source>
</evidence>
<dbReference type="Gene3D" id="3.20.20.140">
    <property type="entry name" value="Metal-dependent hydrolases"/>
    <property type="match status" value="1"/>
</dbReference>
<feature type="binding site" evidence="2">
    <location>
        <begin position="70"/>
        <end position="72"/>
    </location>
    <ligand>
        <name>substrate</name>
    </ligand>
</feature>
<dbReference type="SUPFAM" id="SSF51556">
    <property type="entry name" value="Metallo-dependent hydrolases"/>
    <property type="match status" value="1"/>
</dbReference>
<proteinExistence type="inferred from homology"/>
<dbReference type="HAMAP" id="MF_00220_B">
    <property type="entry name" value="PyrC_classI_B"/>
    <property type="match status" value="1"/>
</dbReference>
<comment type="caution">
    <text evidence="2">Lacks conserved residue(s) required for the propagation of feature annotation.</text>
</comment>
<gene>
    <name evidence="2" type="primary">pyrC</name>
    <name evidence="4" type="ORF">SAMN05216544_1678</name>
</gene>
<dbReference type="PANTHER" id="PTHR43668">
    <property type="entry name" value="ALLANTOINASE"/>
    <property type="match status" value="1"/>
</dbReference>
<dbReference type="NCBIfam" id="TIGR00857">
    <property type="entry name" value="pyrC_multi"/>
    <property type="match status" value="1"/>
</dbReference>
<dbReference type="GO" id="GO:0004038">
    <property type="term" value="F:allantoinase activity"/>
    <property type="evidence" value="ECO:0007669"/>
    <property type="project" value="TreeGrafter"/>
</dbReference>
<dbReference type="InterPro" id="IPR004722">
    <property type="entry name" value="DHOase"/>
</dbReference>
<reference evidence="5" key="1">
    <citation type="submission" date="2016-10" db="EMBL/GenBank/DDBJ databases">
        <authorList>
            <person name="Varghese N."/>
            <person name="Submissions S."/>
        </authorList>
    </citation>
    <scope>NUCLEOTIDE SEQUENCE [LARGE SCALE GENOMIC DNA]</scope>
    <source>
        <strain evidence="5">M83</strain>
    </source>
</reference>
<dbReference type="GO" id="GO:0008270">
    <property type="term" value="F:zinc ion binding"/>
    <property type="evidence" value="ECO:0007669"/>
    <property type="project" value="UniProtKB-UniRule"/>
</dbReference>
<dbReference type="GO" id="GO:0006145">
    <property type="term" value="P:purine nucleobase catabolic process"/>
    <property type="evidence" value="ECO:0007669"/>
    <property type="project" value="TreeGrafter"/>
</dbReference>
<keyword evidence="5" id="KW-1185">Reference proteome</keyword>
<dbReference type="GO" id="GO:0044205">
    <property type="term" value="P:'de novo' UMP biosynthetic process"/>
    <property type="evidence" value="ECO:0007669"/>
    <property type="project" value="UniProtKB-UniRule"/>
</dbReference>
<feature type="binding site" evidence="2">
    <location>
        <begin position="331"/>
        <end position="332"/>
    </location>
    <ligand>
        <name>substrate</name>
    </ligand>
</feature>
<feature type="active site" evidence="2">
    <location>
        <position position="313"/>
    </location>
</feature>
<dbReference type="Proteomes" id="UP000187651">
    <property type="component" value="Unassembled WGS sequence"/>
</dbReference>